<protein>
    <submittedName>
        <fullName evidence="1">Uncharacterized protein</fullName>
    </submittedName>
</protein>
<proteinExistence type="predicted"/>
<organism evidence="1">
    <name type="scientific">marine metagenome</name>
    <dbReference type="NCBI Taxonomy" id="408172"/>
    <lineage>
        <taxon>unclassified sequences</taxon>
        <taxon>metagenomes</taxon>
        <taxon>ecological metagenomes</taxon>
    </lineage>
</organism>
<accession>A0A383AM58</accession>
<feature type="non-terminal residue" evidence="1">
    <location>
        <position position="251"/>
    </location>
</feature>
<name>A0A383AM58_9ZZZZ</name>
<gene>
    <name evidence="1" type="ORF">METZ01_LOCUS461504</name>
</gene>
<evidence type="ECO:0000313" key="1">
    <source>
        <dbReference type="EMBL" id="SVE08650.1"/>
    </source>
</evidence>
<dbReference type="AlphaFoldDB" id="A0A383AM58"/>
<sequence>TSTIPQTILQSSGSAGKILWDLKLEPSASNNLKSRLSFRINTSQNAGTNMSPSANFISMSSDYHNFKNLNFWNVLLQRTAGPSGSDTYTSHSYKMYIGENKLDKLRVLEEVSMSYGGNTYKYAAANWISTGSRNKDDSGNLAIGGTLTGSIAEIRTWKYPLSASVFKQHIYDKKSTVGNSILDSQSNIIYRFRLNENWPSGSSNPVIKDSNPKNVKDYSLMISESALSHRDLYDSNMFDRIQFSTGGGGAA</sequence>
<feature type="non-terminal residue" evidence="1">
    <location>
        <position position="1"/>
    </location>
</feature>
<reference evidence="1" key="1">
    <citation type="submission" date="2018-05" db="EMBL/GenBank/DDBJ databases">
        <authorList>
            <person name="Lanie J.A."/>
            <person name="Ng W.-L."/>
            <person name="Kazmierczak K.M."/>
            <person name="Andrzejewski T.M."/>
            <person name="Davidsen T.M."/>
            <person name="Wayne K.J."/>
            <person name="Tettelin H."/>
            <person name="Glass J.I."/>
            <person name="Rusch D."/>
            <person name="Podicherti R."/>
            <person name="Tsui H.-C.T."/>
            <person name="Winkler M.E."/>
        </authorList>
    </citation>
    <scope>NUCLEOTIDE SEQUENCE</scope>
</reference>
<dbReference type="EMBL" id="UINC01193172">
    <property type="protein sequence ID" value="SVE08650.1"/>
    <property type="molecule type" value="Genomic_DNA"/>
</dbReference>